<dbReference type="RefSeq" id="WP_175593628.1">
    <property type="nucleotide sequence ID" value="NZ_JABWGN010000014.1"/>
</dbReference>
<protein>
    <submittedName>
        <fullName evidence="10">ABC transporter permease</fullName>
    </submittedName>
</protein>
<evidence type="ECO:0000256" key="3">
    <source>
        <dbReference type="ARBA" id="ARBA00022692"/>
    </source>
</evidence>
<feature type="compositionally biased region" description="Polar residues" evidence="7">
    <location>
        <begin position="205"/>
        <end position="239"/>
    </location>
</feature>
<keyword evidence="2" id="KW-1003">Cell membrane</keyword>
<dbReference type="Proteomes" id="UP000586042">
    <property type="component" value="Unassembled WGS sequence"/>
</dbReference>
<dbReference type="GO" id="GO:0005886">
    <property type="term" value="C:plasma membrane"/>
    <property type="evidence" value="ECO:0007669"/>
    <property type="project" value="UniProtKB-SubCell"/>
</dbReference>
<evidence type="ECO:0000256" key="8">
    <source>
        <dbReference type="SAM" id="Phobius"/>
    </source>
</evidence>
<keyword evidence="11" id="KW-1185">Reference proteome</keyword>
<dbReference type="PANTHER" id="PTHR30572:SF4">
    <property type="entry name" value="ABC TRANSPORTER PERMEASE YTRF"/>
    <property type="match status" value="1"/>
</dbReference>
<sequence>MIRQFVGADKGGLAGSFVALLAASALVTACGVLLGSGLGGGVAAERYAGAPIVISGPDSVDGKPLPERAPIPRALADRIARVPGVRAAVADVGFPVDVSGEDFVAARGHGWASAALAPLRLRSGRPPAAPGEVVVSETIPAGARIGAYRVVGVVEGVTREPVVFFTDAEAARLYGRPHLADAIGVLAAPGVTDTDALADRIEQALSGSQAPTAKQTQTGSQTPSEKQAPSAKQTPSENEAPSEFEVPSADQAPFGNDVRVFTGAARGGVEFGDVGRARGDLQAMGGSFIGFTVMIATVVVTGTRSLAAHRRRRQTALLRIVGAAPGQVRAMFAREMLAVSLVAGLLGAVPGGLLATLLLRAMAWTGMVPADFAVSSGPVPYLAALVVCVLMAQFAAWTVSRRELRIPPARALAEASLEQPGMSRGRLAAGTALLLAGTAAALLPLWLRGVFGVALAASGGLLMIISLVVLGPPLVRAGTRLLRPLLRRRYGAEGYLAAANSLAGSHRLASAVSPMILAIGFALIQLGTATTAAAGAEREVTEGVLATHVLRGGPYGLDPAVAADARTWPGVEAVTPVARTRAFVETVMLDSSELLDYEAQGVDSTRALDLGVTEGSLKGLGKGTVAISVTAAETLGVRPGSTIRIRLGDGTPLRSRVVAVYRRGLGFGDLTLPRELVLAHTATRRDDSVLLRVRPGADLAAMVARHPGVTRSDMSAVARGDQFAGLLSSALPLMLVFGYIAVSVGNSLVLSVSERGGEFGLLLRAGAGRGQVMRMMRAEALLVAALATGLGTLATVLPLAMVSYGLTGSALPYVPPWLYLVIVGGTSLLGAVSLLVPARIVLSAEGRSS</sequence>
<feature type="transmembrane region" description="Helical" evidence="8">
    <location>
        <begin position="817"/>
        <end position="842"/>
    </location>
</feature>
<reference evidence="10 11" key="1">
    <citation type="submission" date="2020-06" db="EMBL/GenBank/DDBJ databases">
        <title>Nonomuraea sp. SMC257, a novel actinomycete isolated from soil.</title>
        <authorList>
            <person name="Chanama M."/>
        </authorList>
    </citation>
    <scope>NUCLEOTIDE SEQUENCE [LARGE SCALE GENOMIC DNA]</scope>
    <source>
        <strain evidence="10 11">SMC257</strain>
    </source>
</reference>
<keyword evidence="4 8" id="KW-1133">Transmembrane helix</keyword>
<feature type="domain" description="ABC3 transporter permease C-terminal" evidence="9">
    <location>
        <begin position="740"/>
        <end position="843"/>
    </location>
</feature>
<feature type="transmembrane region" description="Helical" evidence="8">
    <location>
        <begin position="337"/>
        <end position="359"/>
    </location>
</feature>
<feature type="transmembrane region" description="Helical" evidence="8">
    <location>
        <begin position="427"/>
        <end position="447"/>
    </location>
</feature>
<dbReference type="EMBL" id="JABWGN010000014">
    <property type="protein sequence ID" value="NUW36177.1"/>
    <property type="molecule type" value="Genomic_DNA"/>
</dbReference>
<keyword evidence="3 8" id="KW-0812">Transmembrane</keyword>
<feature type="region of interest" description="Disordered" evidence="7">
    <location>
        <begin position="205"/>
        <end position="253"/>
    </location>
</feature>
<evidence type="ECO:0000256" key="7">
    <source>
        <dbReference type="SAM" id="MobiDB-lite"/>
    </source>
</evidence>
<dbReference type="Pfam" id="PF02687">
    <property type="entry name" value="FtsX"/>
    <property type="match status" value="2"/>
</dbReference>
<evidence type="ECO:0000256" key="5">
    <source>
        <dbReference type="ARBA" id="ARBA00023136"/>
    </source>
</evidence>
<evidence type="ECO:0000256" key="6">
    <source>
        <dbReference type="ARBA" id="ARBA00038076"/>
    </source>
</evidence>
<comment type="similarity">
    <text evidence="6">Belongs to the ABC-4 integral membrane protein family.</text>
</comment>
<dbReference type="InterPro" id="IPR050250">
    <property type="entry name" value="Macrolide_Exporter_MacB"/>
</dbReference>
<keyword evidence="5 8" id="KW-0472">Membrane</keyword>
<comment type="subcellular location">
    <subcellularLocation>
        <location evidence="1">Cell membrane</location>
        <topology evidence="1">Multi-pass membrane protein</topology>
    </subcellularLocation>
</comment>
<feature type="transmembrane region" description="Helical" evidence="8">
    <location>
        <begin position="780"/>
        <end position="805"/>
    </location>
</feature>
<gene>
    <name evidence="10" type="ORF">HTZ77_32895</name>
</gene>
<name>A0A7Y6IDB6_9ACTN</name>
<dbReference type="InterPro" id="IPR003838">
    <property type="entry name" value="ABC3_permease_C"/>
</dbReference>
<accession>A0A7Y6IDB6</accession>
<evidence type="ECO:0000256" key="4">
    <source>
        <dbReference type="ARBA" id="ARBA00022989"/>
    </source>
</evidence>
<proteinExistence type="inferred from homology"/>
<evidence type="ECO:0000256" key="1">
    <source>
        <dbReference type="ARBA" id="ARBA00004651"/>
    </source>
</evidence>
<organism evidence="10 11">
    <name type="scientific">Nonomuraea montanisoli</name>
    <dbReference type="NCBI Taxonomy" id="2741721"/>
    <lineage>
        <taxon>Bacteria</taxon>
        <taxon>Bacillati</taxon>
        <taxon>Actinomycetota</taxon>
        <taxon>Actinomycetes</taxon>
        <taxon>Streptosporangiales</taxon>
        <taxon>Streptosporangiaceae</taxon>
        <taxon>Nonomuraea</taxon>
    </lineage>
</organism>
<dbReference type="PANTHER" id="PTHR30572">
    <property type="entry name" value="MEMBRANE COMPONENT OF TRANSPORTER-RELATED"/>
    <property type="match status" value="1"/>
</dbReference>
<evidence type="ECO:0000313" key="11">
    <source>
        <dbReference type="Proteomes" id="UP000586042"/>
    </source>
</evidence>
<feature type="domain" description="ABC3 transporter permease C-terminal" evidence="9">
    <location>
        <begin position="287"/>
        <end position="408"/>
    </location>
</feature>
<evidence type="ECO:0000313" key="10">
    <source>
        <dbReference type="EMBL" id="NUW36177.1"/>
    </source>
</evidence>
<evidence type="ECO:0000256" key="2">
    <source>
        <dbReference type="ARBA" id="ARBA00022475"/>
    </source>
</evidence>
<evidence type="ECO:0000259" key="9">
    <source>
        <dbReference type="Pfam" id="PF02687"/>
    </source>
</evidence>
<dbReference type="GO" id="GO:0022857">
    <property type="term" value="F:transmembrane transporter activity"/>
    <property type="evidence" value="ECO:0007669"/>
    <property type="project" value="TreeGrafter"/>
</dbReference>
<feature type="transmembrane region" description="Helical" evidence="8">
    <location>
        <begin position="283"/>
        <end position="303"/>
    </location>
</feature>
<dbReference type="AlphaFoldDB" id="A0A7Y6IDB6"/>
<dbReference type="PROSITE" id="PS51257">
    <property type="entry name" value="PROKAR_LIPOPROTEIN"/>
    <property type="match status" value="1"/>
</dbReference>
<comment type="caution">
    <text evidence="10">The sequence shown here is derived from an EMBL/GenBank/DDBJ whole genome shotgun (WGS) entry which is preliminary data.</text>
</comment>
<feature type="transmembrane region" description="Helical" evidence="8">
    <location>
        <begin position="379"/>
        <end position="400"/>
    </location>
</feature>
<feature type="transmembrane region" description="Helical" evidence="8">
    <location>
        <begin position="453"/>
        <end position="475"/>
    </location>
</feature>